<dbReference type="EMBL" id="BAABEY010000032">
    <property type="protein sequence ID" value="GAA4444644.1"/>
    <property type="molecule type" value="Genomic_DNA"/>
</dbReference>
<gene>
    <name evidence="5" type="ORF">GCM10023091_35180</name>
</gene>
<dbReference type="RefSeq" id="WP_345031600.1">
    <property type="nucleotide sequence ID" value="NZ_BAABEY010000032.1"/>
</dbReference>
<evidence type="ECO:0000256" key="3">
    <source>
        <dbReference type="ARBA" id="ARBA00022737"/>
    </source>
</evidence>
<dbReference type="InterPro" id="IPR001451">
    <property type="entry name" value="Hexapep"/>
</dbReference>
<evidence type="ECO:0000313" key="5">
    <source>
        <dbReference type="EMBL" id="GAA4444644.1"/>
    </source>
</evidence>
<dbReference type="InterPro" id="IPR045304">
    <property type="entry name" value="LbH_SAT"/>
</dbReference>
<dbReference type="PROSITE" id="PS00101">
    <property type="entry name" value="HEXAPEP_TRANSFERASES"/>
    <property type="match status" value="1"/>
</dbReference>
<evidence type="ECO:0000313" key="6">
    <source>
        <dbReference type="Proteomes" id="UP001501508"/>
    </source>
</evidence>
<dbReference type="CDD" id="cd03354">
    <property type="entry name" value="LbH_SAT"/>
    <property type="match status" value="1"/>
</dbReference>
<reference evidence="6" key="1">
    <citation type="journal article" date="2019" name="Int. J. Syst. Evol. Microbiol.">
        <title>The Global Catalogue of Microorganisms (GCM) 10K type strain sequencing project: providing services to taxonomists for standard genome sequencing and annotation.</title>
        <authorList>
            <consortium name="The Broad Institute Genomics Platform"/>
            <consortium name="The Broad Institute Genome Sequencing Center for Infectious Disease"/>
            <person name="Wu L."/>
            <person name="Ma J."/>
        </authorList>
    </citation>
    <scope>NUCLEOTIDE SEQUENCE [LARGE SCALE GENOMIC DNA]</scope>
    <source>
        <strain evidence="6">JCM 31920</strain>
    </source>
</reference>
<accession>A0ABP8M523</accession>
<comment type="similarity">
    <text evidence="1">Belongs to the transferase hexapeptide repeat family.</text>
</comment>
<protein>
    <submittedName>
        <fullName evidence="5">Serine acetyltransferase</fullName>
    </submittedName>
</protein>
<dbReference type="Pfam" id="PF00132">
    <property type="entry name" value="Hexapep"/>
    <property type="match status" value="1"/>
</dbReference>
<dbReference type="InterPro" id="IPR011004">
    <property type="entry name" value="Trimer_LpxA-like_sf"/>
</dbReference>
<keyword evidence="4" id="KW-0012">Acyltransferase</keyword>
<dbReference type="Gene3D" id="2.160.10.10">
    <property type="entry name" value="Hexapeptide repeat proteins"/>
    <property type="match status" value="1"/>
</dbReference>
<proteinExistence type="inferred from homology"/>
<name>A0ABP8M523_9BACT</name>
<evidence type="ECO:0000256" key="4">
    <source>
        <dbReference type="ARBA" id="ARBA00023315"/>
    </source>
</evidence>
<keyword evidence="2" id="KW-0808">Transferase</keyword>
<dbReference type="SUPFAM" id="SSF51161">
    <property type="entry name" value="Trimeric LpxA-like enzymes"/>
    <property type="match status" value="1"/>
</dbReference>
<keyword evidence="3" id="KW-0677">Repeat</keyword>
<sequence length="175" mass="19519">MYKYDLFRYGIKGKLALLKGLFIPGFRYTFVLRVIQNRIPVISFLFKFLWRLLSRWYGIQIEYNTKIGKGFYIGHFGTIVVNGESIIGENCNISQGVTIGRTNRGDRKGAPTIGDSVYIGANAVVVGKVSIGNNVLIAPNSFVNVDVLPNSIVLGNPCRIVPKEDATLDYINRKV</sequence>
<dbReference type="Proteomes" id="UP001501508">
    <property type="component" value="Unassembled WGS sequence"/>
</dbReference>
<dbReference type="PANTHER" id="PTHR42811">
    <property type="entry name" value="SERINE ACETYLTRANSFERASE"/>
    <property type="match status" value="1"/>
</dbReference>
<comment type="caution">
    <text evidence="5">The sequence shown here is derived from an EMBL/GenBank/DDBJ whole genome shotgun (WGS) entry which is preliminary data.</text>
</comment>
<evidence type="ECO:0000256" key="1">
    <source>
        <dbReference type="ARBA" id="ARBA00007274"/>
    </source>
</evidence>
<dbReference type="InterPro" id="IPR018357">
    <property type="entry name" value="Hexapep_transf_CS"/>
</dbReference>
<evidence type="ECO:0000256" key="2">
    <source>
        <dbReference type="ARBA" id="ARBA00022679"/>
    </source>
</evidence>
<organism evidence="5 6">
    <name type="scientific">Ravibacter arvi</name>
    <dbReference type="NCBI Taxonomy" id="2051041"/>
    <lineage>
        <taxon>Bacteria</taxon>
        <taxon>Pseudomonadati</taxon>
        <taxon>Bacteroidota</taxon>
        <taxon>Cytophagia</taxon>
        <taxon>Cytophagales</taxon>
        <taxon>Spirosomataceae</taxon>
        <taxon>Ravibacter</taxon>
    </lineage>
</organism>
<keyword evidence="6" id="KW-1185">Reference proteome</keyword>